<accession>A0A9N9MWH8</accession>
<dbReference type="EMBL" id="OU892284">
    <property type="protein sequence ID" value="CAG9772331.1"/>
    <property type="molecule type" value="Genomic_DNA"/>
</dbReference>
<evidence type="ECO:0000313" key="3">
    <source>
        <dbReference type="Proteomes" id="UP001152799"/>
    </source>
</evidence>
<gene>
    <name evidence="2" type="ORF">CEUTPL_LOCUS12744</name>
</gene>
<keyword evidence="3" id="KW-1185">Reference proteome</keyword>
<dbReference type="Proteomes" id="UP001152799">
    <property type="component" value="Chromosome 8"/>
</dbReference>
<proteinExistence type="predicted"/>
<feature type="domain" description="Integrase core" evidence="1">
    <location>
        <begin position="23"/>
        <end position="109"/>
    </location>
</feature>
<dbReference type="AlphaFoldDB" id="A0A9N9MWH8"/>
<sequence length="232" mass="26917">MGTENKTVEQMQCPLRELFATEAAATSRPPYLYGRSTHNQRIEYWWCILRKHHAQFWMNMFQRLKDEGLFDGSLLDKSLVQFCFGSLVQNEMDQVVREWNAHKISKSRNSIMPCGRPRIMLEMPSLYNAKNCLIPVPQFALEPLLSYYFIPTFTCCIDFPDEDESEEEIDENEDFGDLSDLDDGNHGKGDISCNGSDSEGIDDDKNDIVQEAVKFFSTYFPIWLKFLDGFTR</sequence>
<dbReference type="PANTHER" id="PTHR46791:SF13">
    <property type="entry name" value="CLR5 DOMAIN-CONTAINING PROTEIN"/>
    <property type="match status" value="1"/>
</dbReference>
<dbReference type="InterPro" id="IPR058913">
    <property type="entry name" value="Integrase_dom_put"/>
</dbReference>
<dbReference type="Pfam" id="PF24764">
    <property type="entry name" value="rva_4"/>
    <property type="match status" value="1"/>
</dbReference>
<name>A0A9N9MWH8_9CUCU</name>
<organism evidence="2 3">
    <name type="scientific">Ceutorhynchus assimilis</name>
    <name type="common">cabbage seed weevil</name>
    <dbReference type="NCBI Taxonomy" id="467358"/>
    <lineage>
        <taxon>Eukaryota</taxon>
        <taxon>Metazoa</taxon>
        <taxon>Ecdysozoa</taxon>
        <taxon>Arthropoda</taxon>
        <taxon>Hexapoda</taxon>
        <taxon>Insecta</taxon>
        <taxon>Pterygota</taxon>
        <taxon>Neoptera</taxon>
        <taxon>Endopterygota</taxon>
        <taxon>Coleoptera</taxon>
        <taxon>Polyphaga</taxon>
        <taxon>Cucujiformia</taxon>
        <taxon>Curculionidae</taxon>
        <taxon>Ceutorhynchinae</taxon>
        <taxon>Ceutorhynchus</taxon>
    </lineage>
</organism>
<dbReference type="OrthoDB" id="6747988at2759"/>
<evidence type="ECO:0000313" key="2">
    <source>
        <dbReference type="EMBL" id="CAG9772331.1"/>
    </source>
</evidence>
<dbReference type="PANTHER" id="PTHR46791">
    <property type="entry name" value="EXPRESSED PROTEIN"/>
    <property type="match status" value="1"/>
</dbReference>
<reference evidence="2" key="1">
    <citation type="submission" date="2022-01" db="EMBL/GenBank/DDBJ databases">
        <authorList>
            <person name="King R."/>
        </authorList>
    </citation>
    <scope>NUCLEOTIDE SEQUENCE</scope>
</reference>
<protein>
    <recommendedName>
        <fullName evidence="1">Integrase core domain-containing protein</fullName>
    </recommendedName>
</protein>
<evidence type="ECO:0000259" key="1">
    <source>
        <dbReference type="Pfam" id="PF24764"/>
    </source>
</evidence>